<dbReference type="OrthoDB" id="10500556at2759"/>
<dbReference type="Proteomes" id="UP000737018">
    <property type="component" value="Unassembled WGS sequence"/>
</dbReference>
<gene>
    <name evidence="1" type="ORF">CMV_027461</name>
</gene>
<protein>
    <submittedName>
        <fullName evidence="1">Uncharacterized protein</fullName>
    </submittedName>
</protein>
<sequence length="180" mass="20541">MSSHKSLLPWFRYKEAFNDQYLYDRNSGRPKPVQQPVASPWQIILKVSGARLNRTRRYSFAYEAVNMQGVIVFFGVASSAARSKGGAMFEAMVDAAIRAKHHGFQYILFLGDDRRVVQAFRKKRSSDWLDNTRLADLNTLTQSGLVCNMLFVPHIIVNHVWYVAKIATQLPIAGTTRLLY</sequence>
<reference evidence="1" key="1">
    <citation type="submission" date="2020-03" db="EMBL/GenBank/DDBJ databases">
        <title>Castanea mollissima Vanexum genome sequencing.</title>
        <authorList>
            <person name="Staton M."/>
        </authorList>
    </citation>
    <scope>NUCLEOTIDE SEQUENCE</scope>
    <source>
        <tissue evidence="1">Leaf</tissue>
    </source>
</reference>
<keyword evidence="2" id="KW-1185">Reference proteome</keyword>
<dbReference type="EMBL" id="JRKL02009637">
    <property type="protein sequence ID" value="KAF3946252.1"/>
    <property type="molecule type" value="Genomic_DNA"/>
</dbReference>
<evidence type="ECO:0000313" key="2">
    <source>
        <dbReference type="Proteomes" id="UP000737018"/>
    </source>
</evidence>
<proteinExistence type="predicted"/>
<accession>A0A8J4Q9S4</accession>
<organism evidence="1 2">
    <name type="scientific">Castanea mollissima</name>
    <name type="common">Chinese chestnut</name>
    <dbReference type="NCBI Taxonomy" id="60419"/>
    <lineage>
        <taxon>Eukaryota</taxon>
        <taxon>Viridiplantae</taxon>
        <taxon>Streptophyta</taxon>
        <taxon>Embryophyta</taxon>
        <taxon>Tracheophyta</taxon>
        <taxon>Spermatophyta</taxon>
        <taxon>Magnoliopsida</taxon>
        <taxon>eudicotyledons</taxon>
        <taxon>Gunneridae</taxon>
        <taxon>Pentapetalae</taxon>
        <taxon>rosids</taxon>
        <taxon>fabids</taxon>
        <taxon>Fagales</taxon>
        <taxon>Fagaceae</taxon>
        <taxon>Castanea</taxon>
    </lineage>
</organism>
<evidence type="ECO:0000313" key="1">
    <source>
        <dbReference type="EMBL" id="KAF3946252.1"/>
    </source>
</evidence>
<name>A0A8J4Q9S4_9ROSI</name>
<dbReference type="AlphaFoldDB" id="A0A8J4Q9S4"/>
<comment type="caution">
    <text evidence="1">The sequence shown here is derived from an EMBL/GenBank/DDBJ whole genome shotgun (WGS) entry which is preliminary data.</text>
</comment>